<dbReference type="EMBL" id="HBEG01047681">
    <property type="protein sequence ID" value="CAD8385338.1"/>
    <property type="molecule type" value="Transcribed_RNA"/>
</dbReference>
<organism evidence="1">
    <name type="scientific">Pyrodinium bahamense</name>
    <dbReference type="NCBI Taxonomy" id="73915"/>
    <lineage>
        <taxon>Eukaryota</taxon>
        <taxon>Sar</taxon>
        <taxon>Alveolata</taxon>
        <taxon>Dinophyceae</taxon>
        <taxon>Gonyaulacales</taxon>
        <taxon>Pyrocystaceae</taxon>
        <taxon>Pyrodinium</taxon>
    </lineage>
</organism>
<dbReference type="AlphaFoldDB" id="A0A7S0FX72"/>
<reference evidence="1" key="1">
    <citation type="submission" date="2021-01" db="EMBL/GenBank/DDBJ databases">
        <authorList>
            <person name="Corre E."/>
            <person name="Pelletier E."/>
            <person name="Niang G."/>
            <person name="Scheremetjew M."/>
            <person name="Finn R."/>
            <person name="Kale V."/>
            <person name="Holt S."/>
            <person name="Cochrane G."/>
            <person name="Meng A."/>
            <person name="Brown T."/>
            <person name="Cohen L."/>
        </authorList>
    </citation>
    <scope>NUCLEOTIDE SEQUENCE</scope>
    <source>
        <strain evidence="1">Pbaha01</strain>
    </source>
</reference>
<sequence>MCDITGGDFKLKVKKITKGGEEEIEIDAKGVDQVAEVKRRLEPFFQSVLRFPGEFEPFPDDLCLVDVGVVGNPEVELMVQCMPLEPFPESIDIAPACDIGGGEFKLKVKKITKGGEEDIEIDVKGVDPVAEVKQRLEPFFQSDLRFVGSFDAFPEDLSLVDVGVVGNPEVELMVKCMPLGPPPE</sequence>
<accession>A0A7S0FX72</accession>
<protein>
    <recommendedName>
        <fullName evidence="2">Ubiquitin-like domain-containing protein</fullName>
    </recommendedName>
</protein>
<evidence type="ECO:0008006" key="2">
    <source>
        <dbReference type="Google" id="ProtNLM"/>
    </source>
</evidence>
<gene>
    <name evidence="1" type="ORF">PBAH0796_LOCUS29026</name>
</gene>
<evidence type="ECO:0000313" key="1">
    <source>
        <dbReference type="EMBL" id="CAD8385338.1"/>
    </source>
</evidence>
<name>A0A7S0FX72_9DINO</name>
<proteinExistence type="predicted"/>